<keyword evidence="4" id="KW-1185">Reference proteome</keyword>
<proteinExistence type="predicted"/>
<dbReference type="Proteomes" id="UP000629963">
    <property type="component" value="Unassembled WGS sequence"/>
</dbReference>
<feature type="domain" description="DUF547" evidence="2">
    <location>
        <begin position="61"/>
        <end position="186"/>
    </location>
</feature>
<reference evidence="3 4" key="1">
    <citation type="submission" date="2020-08" db="EMBL/GenBank/DDBJ databases">
        <title>Description of novel Flavobacterium F-380 isolate.</title>
        <authorList>
            <person name="Saticioglu I.B."/>
            <person name="Duman M."/>
            <person name="Altun S."/>
        </authorList>
    </citation>
    <scope>NUCLEOTIDE SEQUENCE [LARGE SCALE GENOMIC DNA]</scope>
    <source>
        <strain evidence="3 4">F-380</strain>
    </source>
</reference>
<evidence type="ECO:0000259" key="2">
    <source>
        <dbReference type="Pfam" id="PF04784"/>
    </source>
</evidence>
<dbReference type="Pfam" id="PF04784">
    <property type="entry name" value="DUF547"/>
    <property type="match status" value="1"/>
</dbReference>
<gene>
    <name evidence="3" type="ORF">H8R23_08260</name>
</gene>
<dbReference type="RefSeq" id="WP_187009980.1">
    <property type="nucleotide sequence ID" value="NZ_JACRUI010000002.1"/>
</dbReference>
<keyword evidence="1" id="KW-0732">Signal</keyword>
<evidence type="ECO:0000256" key="1">
    <source>
        <dbReference type="SAM" id="SignalP"/>
    </source>
</evidence>
<dbReference type="EMBL" id="JACRUJ010000002">
    <property type="protein sequence ID" value="MBC5841396.1"/>
    <property type="molecule type" value="Genomic_DNA"/>
</dbReference>
<protein>
    <submittedName>
        <fullName evidence="3">DUF547 domain-containing protein</fullName>
    </submittedName>
</protein>
<dbReference type="InterPro" id="IPR006869">
    <property type="entry name" value="DUF547"/>
</dbReference>
<feature type="chain" id="PRO_5046068664" evidence="1">
    <location>
        <begin position="19"/>
        <end position="251"/>
    </location>
</feature>
<evidence type="ECO:0000313" key="4">
    <source>
        <dbReference type="Proteomes" id="UP000629963"/>
    </source>
</evidence>
<sequence>MKKLLAILLLLTVQFGFSQTTDYIAISKKLVEAAKAKNIKEATGYMDLIAKADENTLIKQLEGDTAKKAFFINVYNGFTNISLRKDPEQYKDRGAFFKSEQFVIAGNKVSLDIIEHGFLRRSSIKWSLGTLHKLFPSKLDRKFRVKDVDYRIHFSLNCGAKSCPPVGMYDAKNLDKQLDASTDKYLKANTTYTKDKNNLVVPALMSWFRGDFGCKKGVIKIAKQFNIIPNDVKPDLDYKDYDWTIDLNNFL</sequence>
<accession>A0ABR7J7B6</accession>
<name>A0ABR7J7B6_9FLAO</name>
<feature type="signal peptide" evidence="1">
    <location>
        <begin position="1"/>
        <end position="18"/>
    </location>
</feature>
<evidence type="ECO:0000313" key="3">
    <source>
        <dbReference type="EMBL" id="MBC5841396.1"/>
    </source>
</evidence>
<dbReference type="PANTHER" id="PTHR46361:SF3">
    <property type="entry name" value="ELECTRON CARRIER_ PROTEIN DISULFIDE OXIDOREDUCTASE"/>
    <property type="match status" value="1"/>
</dbReference>
<dbReference type="PANTHER" id="PTHR46361">
    <property type="entry name" value="ELECTRON CARRIER/ PROTEIN DISULFIDE OXIDOREDUCTASE"/>
    <property type="match status" value="1"/>
</dbReference>
<comment type="caution">
    <text evidence="3">The sequence shown here is derived from an EMBL/GenBank/DDBJ whole genome shotgun (WGS) entry which is preliminary data.</text>
</comment>
<organism evidence="3 4">
    <name type="scientific">Flavobacterium kayseriense</name>
    <dbReference type="NCBI Taxonomy" id="2764714"/>
    <lineage>
        <taxon>Bacteria</taxon>
        <taxon>Pseudomonadati</taxon>
        <taxon>Bacteroidota</taxon>
        <taxon>Flavobacteriia</taxon>
        <taxon>Flavobacteriales</taxon>
        <taxon>Flavobacteriaceae</taxon>
        <taxon>Flavobacterium</taxon>
    </lineage>
</organism>